<evidence type="ECO:0000313" key="9">
    <source>
        <dbReference type="Proteomes" id="UP000274046"/>
    </source>
</evidence>
<dbReference type="InterPro" id="IPR004358">
    <property type="entry name" value="Sig_transdc_His_kin-like_C"/>
</dbReference>
<dbReference type="GO" id="GO:0004721">
    <property type="term" value="F:phosphoprotein phosphatase activity"/>
    <property type="evidence" value="ECO:0007669"/>
    <property type="project" value="TreeGrafter"/>
</dbReference>
<evidence type="ECO:0000256" key="6">
    <source>
        <dbReference type="ARBA" id="ARBA00023012"/>
    </source>
</evidence>
<dbReference type="FunFam" id="3.30.565.10:FF:000006">
    <property type="entry name" value="Sensor histidine kinase WalK"/>
    <property type="match status" value="1"/>
</dbReference>
<keyword evidence="9" id="KW-1185">Reference proteome</keyword>
<dbReference type="InterPro" id="IPR005467">
    <property type="entry name" value="His_kinase_dom"/>
</dbReference>
<name>A0A3N0C2P1_9SPHI</name>
<evidence type="ECO:0000313" key="8">
    <source>
        <dbReference type="EMBL" id="RNL56022.1"/>
    </source>
</evidence>
<dbReference type="Gene3D" id="3.30.565.10">
    <property type="entry name" value="Histidine kinase-like ATPase, C-terminal domain"/>
    <property type="match status" value="1"/>
</dbReference>
<evidence type="ECO:0000256" key="5">
    <source>
        <dbReference type="ARBA" id="ARBA00022777"/>
    </source>
</evidence>
<reference evidence="8 9" key="1">
    <citation type="submission" date="2018-10" db="EMBL/GenBank/DDBJ databases">
        <title>Genome sequencing of Pedobacter jejuensis TNB23.</title>
        <authorList>
            <person name="Cho Y.-J."/>
            <person name="Cho A."/>
            <person name="Kim O.-S."/>
        </authorList>
    </citation>
    <scope>NUCLEOTIDE SEQUENCE [LARGE SCALE GENOMIC DNA]</scope>
    <source>
        <strain evidence="8 9">TNB23</strain>
    </source>
</reference>
<accession>A0A3N0C2P1</accession>
<evidence type="ECO:0000256" key="3">
    <source>
        <dbReference type="ARBA" id="ARBA00022553"/>
    </source>
</evidence>
<dbReference type="GO" id="GO:0016036">
    <property type="term" value="P:cellular response to phosphate starvation"/>
    <property type="evidence" value="ECO:0007669"/>
    <property type="project" value="TreeGrafter"/>
</dbReference>
<keyword evidence="5" id="KW-0418">Kinase</keyword>
<proteinExistence type="predicted"/>
<comment type="catalytic activity">
    <reaction evidence="1">
        <text>ATP + protein L-histidine = ADP + protein N-phospho-L-histidine.</text>
        <dbReference type="EC" id="2.7.13.3"/>
    </reaction>
</comment>
<evidence type="ECO:0000256" key="4">
    <source>
        <dbReference type="ARBA" id="ARBA00022679"/>
    </source>
</evidence>
<dbReference type="SUPFAM" id="SSF55874">
    <property type="entry name" value="ATPase domain of HSP90 chaperone/DNA topoisomerase II/histidine kinase"/>
    <property type="match status" value="1"/>
</dbReference>
<dbReference type="Proteomes" id="UP000274046">
    <property type="component" value="Unassembled WGS sequence"/>
</dbReference>
<dbReference type="InterPro" id="IPR050351">
    <property type="entry name" value="BphY/WalK/GraS-like"/>
</dbReference>
<keyword evidence="6" id="KW-0902">Two-component regulatory system</keyword>
<dbReference type="GO" id="GO:0005886">
    <property type="term" value="C:plasma membrane"/>
    <property type="evidence" value="ECO:0007669"/>
    <property type="project" value="TreeGrafter"/>
</dbReference>
<dbReference type="SMART" id="SM00387">
    <property type="entry name" value="HATPase_c"/>
    <property type="match status" value="1"/>
</dbReference>
<evidence type="ECO:0000256" key="1">
    <source>
        <dbReference type="ARBA" id="ARBA00000085"/>
    </source>
</evidence>
<keyword evidence="4" id="KW-0808">Transferase</keyword>
<dbReference type="PRINTS" id="PR00344">
    <property type="entry name" value="BCTRLSENSOR"/>
</dbReference>
<dbReference type="OrthoDB" id="9813151at2"/>
<dbReference type="InterPro" id="IPR003594">
    <property type="entry name" value="HATPase_dom"/>
</dbReference>
<dbReference type="PANTHER" id="PTHR45453:SF1">
    <property type="entry name" value="PHOSPHATE REGULON SENSOR PROTEIN PHOR"/>
    <property type="match status" value="1"/>
</dbReference>
<gene>
    <name evidence="8" type="ORF">D7004_01980</name>
</gene>
<dbReference type="Pfam" id="PF02518">
    <property type="entry name" value="HATPase_c"/>
    <property type="match status" value="1"/>
</dbReference>
<dbReference type="InterPro" id="IPR036890">
    <property type="entry name" value="HATPase_C_sf"/>
</dbReference>
<protein>
    <recommendedName>
        <fullName evidence="2">histidine kinase</fullName>
        <ecNumber evidence="2">2.7.13.3</ecNumber>
    </recommendedName>
</protein>
<feature type="domain" description="Histidine kinase" evidence="7">
    <location>
        <begin position="23"/>
        <end position="198"/>
    </location>
</feature>
<dbReference type="PANTHER" id="PTHR45453">
    <property type="entry name" value="PHOSPHATE REGULON SENSOR PROTEIN PHOR"/>
    <property type="match status" value="1"/>
</dbReference>
<keyword evidence="3" id="KW-0597">Phosphoprotein</keyword>
<organism evidence="8 9">
    <name type="scientific">Pedobacter jejuensis</name>
    <dbReference type="NCBI Taxonomy" id="1268550"/>
    <lineage>
        <taxon>Bacteria</taxon>
        <taxon>Pseudomonadati</taxon>
        <taxon>Bacteroidota</taxon>
        <taxon>Sphingobacteriia</taxon>
        <taxon>Sphingobacteriales</taxon>
        <taxon>Sphingobacteriaceae</taxon>
        <taxon>Pedobacter</taxon>
    </lineage>
</organism>
<dbReference type="EC" id="2.7.13.3" evidence="2"/>
<evidence type="ECO:0000259" key="7">
    <source>
        <dbReference type="PROSITE" id="PS50109"/>
    </source>
</evidence>
<dbReference type="EMBL" id="RBEE01000003">
    <property type="protein sequence ID" value="RNL56022.1"/>
    <property type="molecule type" value="Genomic_DNA"/>
</dbReference>
<sequence>MESRTKNSGDECLNTSLGKVNLQVKKMSGLINGFLNTSSFDAGKVFLNTEASELNDLLRETIADLKVNVLDHDIQLIFHADCIITADRDKIGQVINNLTSNAAKYSPAETTIEISFRAYKKTVSISVKDHGAGIKEEDQKKLFDRYYRADNIQTRKVSGFGLGLNLSAELVKLHNVKIWMESELGKGSRFSFSLPLKQV</sequence>
<comment type="caution">
    <text evidence="8">The sequence shown here is derived from an EMBL/GenBank/DDBJ whole genome shotgun (WGS) entry which is preliminary data.</text>
</comment>
<dbReference type="PROSITE" id="PS50109">
    <property type="entry name" value="HIS_KIN"/>
    <property type="match status" value="1"/>
</dbReference>
<dbReference type="AlphaFoldDB" id="A0A3N0C2P1"/>
<dbReference type="GO" id="GO:0000155">
    <property type="term" value="F:phosphorelay sensor kinase activity"/>
    <property type="evidence" value="ECO:0007669"/>
    <property type="project" value="TreeGrafter"/>
</dbReference>
<evidence type="ECO:0000256" key="2">
    <source>
        <dbReference type="ARBA" id="ARBA00012438"/>
    </source>
</evidence>